<accession>A0ABX0A615</accession>
<dbReference type="PROSITE" id="PS01161">
    <property type="entry name" value="GLC_GALNAC_ISOMERASE"/>
    <property type="match status" value="1"/>
</dbReference>
<dbReference type="RefSeq" id="WP_161920779.1">
    <property type="nucleotide sequence ID" value="NZ_JAACYS010000040.1"/>
</dbReference>
<evidence type="ECO:0000256" key="2">
    <source>
        <dbReference type="ARBA" id="ARBA00023277"/>
    </source>
</evidence>
<keyword evidence="2 3" id="KW-0119">Carbohydrate metabolism</keyword>
<feature type="active site" description="Proton acceptor; for enolization step" evidence="3">
    <location>
        <position position="67"/>
    </location>
</feature>
<comment type="similarity">
    <text evidence="3">Belongs to the glucosamine/galactosamine-6-phosphate isomerase family. NagB subfamily.</text>
</comment>
<gene>
    <name evidence="3 5" type="primary">nagB</name>
    <name evidence="5" type="ORF">GW534_09430</name>
</gene>
<comment type="caution">
    <text evidence="3">Lacks conserved residue(s) required for the propagation of feature annotation.</text>
</comment>
<comment type="pathway">
    <text evidence="3">Amino-sugar metabolism; N-acetylneuraminate degradation; D-fructose 6-phosphate from N-acetylneuraminate: step 5/5.</text>
</comment>
<sequence>MEIIRVKDYETMSKKASEIVADRVKTLENPILGLATGSTPEGMYRYLIEKYQAGEVSFKSAKSFNLDEYIGLSADDKNSYNYYMFDKFFNHVDILKENVNLPNGTATDLKQACLDYDQKIKDAGGIDIQVLGIGVNGHIGFNEPGTPFTMRTHVVDLTESTRQANSIYFSSLDEVPTQAFTMGIGTIMESKEIILLAYGESKANAIAQMLKGEVTEDLPASILKNHPNVTVIADEKALSLV</sequence>
<comment type="caution">
    <text evidence="5">The sequence shown here is derived from an EMBL/GenBank/DDBJ whole genome shotgun (WGS) entry which is preliminary data.</text>
</comment>
<dbReference type="NCBIfam" id="TIGR00502">
    <property type="entry name" value="nagB"/>
    <property type="match status" value="1"/>
</dbReference>
<dbReference type="InterPro" id="IPR037171">
    <property type="entry name" value="NagB/RpiA_transferase-like"/>
</dbReference>
<protein>
    <recommendedName>
        <fullName evidence="3">Glucosamine-6-phosphate deaminase</fullName>
        <ecNumber evidence="3">3.5.99.6</ecNumber>
    </recommendedName>
    <alternativeName>
        <fullName evidence="3">GlcN6P deaminase</fullName>
        <shortName evidence="3">GNPDA</shortName>
    </alternativeName>
    <alternativeName>
        <fullName evidence="3">Glucosamine-6-phosphate isomerase</fullName>
    </alternativeName>
</protein>
<dbReference type="InterPro" id="IPR004547">
    <property type="entry name" value="Glucosamine6P_isomerase"/>
</dbReference>
<dbReference type="EMBL" id="JAACYS010000040">
    <property type="protein sequence ID" value="NCU17949.1"/>
    <property type="molecule type" value="Genomic_DNA"/>
</dbReference>
<keyword evidence="6" id="KW-1185">Reference proteome</keyword>
<dbReference type="SUPFAM" id="SSF100950">
    <property type="entry name" value="NagB/RpiA/CoA transferase-like"/>
    <property type="match status" value="1"/>
</dbReference>
<comment type="function">
    <text evidence="3">Catalyzes the reversible isomerization-deamination of glucosamine 6-phosphate (GlcN6P) to form fructose 6-phosphate (Fru6P) and ammonium ion.</text>
</comment>
<feature type="active site" description="For ring-opening step" evidence="3">
    <location>
        <position position="143"/>
    </location>
</feature>
<organism evidence="5 6">
    <name type="scientific">Pallidibacillus pasinlerensis</name>
    <dbReference type="NCBI Taxonomy" id="2703818"/>
    <lineage>
        <taxon>Bacteria</taxon>
        <taxon>Bacillati</taxon>
        <taxon>Bacillota</taxon>
        <taxon>Bacilli</taxon>
        <taxon>Bacillales</taxon>
        <taxon>Bacillaceae</taxon>
        <taxon>Pallidibacillus</taxon>
    </lineage>
</organism>
<evidence type="ECO:0000313" key="6">
    <source>
        <dbReference type="Proteomes" id="UP000743899"/>
    </source>
</evidence>
<dbReference type="EC" id="3.5.99.6" evidence="3"/>
<evidence type="ECO:0000313" key="5">
    <source>
        <dbReference type="EMBL" id="NCU17949.1"/>
    </source>
</evidence>
<comment type="catalytic activity">
    <reaction evidence="3">
        <text>alpha-D-glucosamine 6-phosphate + H2O = beta-D-fructose 6-phosphate + NH4(+)</text>
        <dbReference type="Rhea" id="RHEA:12172"/>
        <dbReference type="ChEBI" id="CHEBI:15377"/>
        <dbReference type="ChEBI" id="CHEBI:28938"/>
        <dbReference type="ChEBI" id="CHEBI:57634"/>
        <dbReference type="ChEBI" id="CHEBI:75989"/>
        <dbReference type="EC" id="3.5.99.6"/>
    </reaction>
</comment>
<feature type="domain" description="Glucosamine/galactosamine-6-phosphate isomerase" evidence="4">
    <location>
        <begin position="14"/>
        <end position="226"/>
    </location>
</feature>
<dbReference type="InterPro" id="IPR018321">
    <property type="entry name" value="Glucosamine6P_isomerase_CS"/>
</dbReference>
<dbReference type="InterPro" id="IPR006148">
    <property type="entry name" value="Glc/Gal-6P_isomerase"/>
</dbReference>
<feature type="active site" description="For ring-opening step" evidence="3">
    <location>
        <position position="136"/>
    </location>
</feature>
<evidence type="ECO:0000259" key="4">
    <source>
        <dbReference type="Pfam" id="PF01182"/>
    </source>
</evidence>
<dbReference type="PANTHER" id="PTHR11280:SF5">
    <property type="entry name" value="GLUCOSAMINE-6-PHOSPHATE ISOMERASE"/>
    <property type="match status" value="1"/>
</dbReference>
<keyword evidence="1 3" id="KW-0378">Hydrolase</keyword>
<dbReference type="Proteomes" id="UP000743899">
    <property type="component" value="Unassembled WGS sequence"/>
</dbReference>
<dbReference type="Pfam" id="PF01182">
    <property type="entry name" value="Glucosamine_iso"/>
    <property type="match status" value="1"/>
</dbReference>
<dbReference type="HAMAP" id="MF_01241">
    <property type="entry name" value="GlcN6P_deamin"/>
    <property type="match status" value="1"/>
</dbReference>
<reference evidence="5 6" key="1">
    <citation type="submission" date="2020-01" db="EMBL/GenBank/DDBJ databases">
        <title>A novel Bacillus sp. from Pasinler.</title>
        <authorList>
            <person name="Adiguzel A."/>
            <person name="Ay H."/>
            <person name="Baltaci M.O."/>
        </authorList>
    </citation>
    <scope>NUCLEOTIDE SEQUENCE [LARGE SCALE GENOMIC DNA]</scope>
    <source>
        <strain evidence="5 6">P1</strain>
    </source>
</reference>
<dbReference type="PANTHER" id="PTHR11280">
    <property type="entry name" value="GLUCOSAMINE-6-PHOSPHATE ISOMERASE"/>
    <property type="match status" value="1"/>
</dbReference>
<feature type="active site" description="Proton acceptor; for ring-opening step" evidence="3">
    <location>
        <position position="138"/>
    </location>
</feature>
<evidence type="ECO:0000256" key="1">
    <source>
        <dbReference type="ARBA" id="ARBA00022801"/>
    </source>
</evidence>
<name>A0ABX0A615_9BACI</name>
<dbReference type="GO" id="GO:0004342">
    <property type="term" value="F:glucosamine-6-phosphate deaminase activity"/>
    <property type="evidence" value="ECO:0007669"/>
    <property type="project" value="UniProtKB-EC"/>
</dbReference>
<dbReference type="Gene3D" id="3.40.50.1360">
    <property type="match status" value="1"/>
</dbReference>
<dbReference type="CDD" id="cd01399">
    <property type="entry name" value="GlcN6P_deaminase"/>
    <property type="match status" value="1"/>
</dbReference>
<evidence type="ECO:0000256" key="3">
    <source>
        <dbReference type="HAMAP-Rule" id="MF_01241"/>
    </source>
</evidence>
<proteinExistence type="inferred from homology"/>